<keyword evidence="3" id="KW-1185">Reference proteome</keyword>
<gene>
    <name evidence="2" type="ORF">IWX90DRAFT_439970</name>
</gene>
<organism evidence="2 3">
    <name type="scientific">Phyllosticta citrichinensis</name>
    <dbReference type="NCBI Taxonomy" id="1130410"/>
    <lineage>
        <taxon>Eukaryota</taxon>
        <taxon>Fungi</taxon>
        <taxon>Dikarya</taxon>
        <taxon>Ascomycota</taxon>
        <taxon>Pezizomycotina</taxon>
        <taxon>Dothideomycetes</taxon>
        <taxon>Dothideomycetes incertae sedis</taxon>
        <taxon>Botryosphaeriales</taxon>
        <taxon>Phyllostictaceae</taxon>
        <taxon>Phyllosticta</taxon>
    </lineage>
</organism>
<accession>A0ABR1XKT8</accession>
<reference evidence="2 3" key="1">
    <citation type="journal article" date="2022" name="G3 (Bethesda)">
        <title>Enemy or ally: a genomic approach to elucidate the lifestyle of Phyllosticta citrichinaensis.</title>
        <authorList>
            <person name="Buijs V.A."/>
            <person name="Groenewald J.Z."/>
            <person name="Haridas S."/>
            <person name="LaButti K.M."/>
            <person name="Lipzen A."/>
            <person name="Martin F.M."/>
            <person name="Barry K."/>
            <person name="Grigoriev I.V."/>
            <person name="Crous P.W."/>
            <person name="Seidl M.F."/>
        </authorList>
    </citation>
    <scope>NUCLEOTIDE SEQUENCE [LARGE SCALE GENOMIC DNA]</scope>
    <source>
        <strain evidence="2 3">CBS 129764</strain>
    </source>
</reference>
<evidence type="ECO:0000256" key="1">
    <source>
        <dbReference type="SAM" id="SignalP"/>
    </source>
</evidence>
<protein>
    <recommendedName>
        <fullName evidence="4">Secreted protein</fullName>
    </recommendedName>
</protein>
<feature type="chain" id="PRO_5047482580" description="Secreted protein" evidence="1">
    <location>
        <begin position="27"/>
        <end position="121"/>
    </location>
</feature>
<proteinExistence type="predicted"/>
<name>A0ABR1XKT8_9PEZI</name>
<evidence type="ECO:0008006" key="4">
    <source>
        <dbReference type="Google" id="ProtNLM"/>
    </source>
</evidence>
<sequence>MPSSKRLASLCLGSILRLLLPRRISAEEAGARARHWTTSSSPFLPSLPIPTCDRNSRPLDSPLPLPLSAFVASQTCDKLCHAVPGSWIDSKTVVRVLCIGSLPFQASWIAIDSTSLLGPQS</sequence>
<evidence type="ECO:0000313" key="2">
    <source>
        <dbReference type="EMBL" id="KAK8159247.1"/>
    </source>
</evidence>
<feature type="signal peptide" evidence="1">
    <location>
        <begin position="1"/>
        <end position="26"/>
    </location>
</feature>
<comment type="caution">
    <text evidence="2">The sequence shown here is derived from an EMBL/GenBank/DDBJ whole genome shotgun (WGS) entry which is preliminary data.</text>
</comment>
<evidence type="ECO:0000313" key="3">
    <source>
        <dbReference type="Proteomes" id="UP001456524"/>
    </source>
</evidence>
<dbReference type="EMBL" id="JBBWUH010000008">
    <property type="protein sequence ID" value="KAK8159247.1"/>
    <property type="molecule type" value="Genomic_DNA"/>
</dbReference>
<dbReference type="Proteomes" id="UP001456524">
    <property type="component" value="Unassembled WGS sequence"/>
</dbReference>
<keyword evidence="1" id="KW-0732">Signal</keyword>